<feature type="region of interest" description="Disordered" evidence="1">
    <location>
        <begin position="92"/>
        <end position="125"/>
    </location>
</feature>
<dbReference type="Proteomes" id="UP001499987">
    <property type="component" value="Unassembled WGS sequence"/>
</dbReference>
<name>A0ABN1T8N0_9ACTN</name>
<accession>A0ABN1T8N0</accession>
<gene>
    <name evidence="2" type="ORF">GCM10009663_02650</name>
</gene>
<evidence type="ECO:0000256" key="1">
    <source>
        <dbReference type="SAM" id="MobiDB-lite"/>
    </source>
</evidence>
<dbReference type="RefSeq" id="WP_344621556.1">
    <property type="nucleotide sequence ID" value="NZ_BAAALD010000002.1"/>
</dbReference>
<evidence type="ECO:0000313" key="2">
    <source>
        <dbReference type="EMBL" id="GAA1069632.1"/>
    </source>
</evidence>
<feature type="compositionally biased region" description="Low complexity" evidence="1">
    <location>
        <begin position="41"/>
        <end position="64"/>
    </location>
</feature>
<feature type="region of interest" description="Disordered" evidence="1">
    <location>
        <begin position="41"/>
        <end position="72"/>
    </location>
</feature>
<organism evidence="2 3">
    <name type="scientific">Kitasatospora arboriphila</name>
    <dbReference type="NCBI Taxonomy" id="258052"/>
    <lineage>
        <taxon>Bacteria</taxon>
        <taxon>Bacillati</taxon>
        <taxon>Actinomycetota</taxon>
        <taxon>Actinomycetes</taxon>
        <taxon>Kitasatosporales</taxon>
        <taxon>Streptomycetaceae</taxon>
        <taxon>Kitasatospora</taxon>
    </lineage>
</organism>
<evidence type="ECO:0008006" key="4">
    <source>
        <dbReference type="Google" id="ProtNLM"/>
    </source>
</evidence>
<sequence length="264" mass="26780">MHASRATARQYRSHSRPTGRPVRTRLLAAPLLALTLAGTAACSGSGGDPAPASAPAPASSGSPTAPAPLPTSEDLRSALLTTEDLGPAFAETLPADGAEDQGTSGCPLLTEILNGQGEPRPGAVREQTEFTTAESSPYLGESLLTEEQGALADDHAKVAEALRTCEALTFTGDSTSVTFTLTPIRFGGLATTAVRMDGVVDGVLLNGYLAVEQIGPAVLTFWYFQAGGASAQLADEVYRAAAAKVLQVLVEGDVASGSAAAAGV</sequence>
<reference evidence="2 3" key="1">
    <citation type="journal article" date="2019" name="Int. J. Syst. Evol. Microbiol.">
        <title>The Global Catalogue of Microorganisms (GCM) 10K type strain sequencing project: providing services to taxonomists for standard genome sequencing and annotation.</title>
        <authorList>
            <consortium name="The Broad Institute Genomics Platform"/>
            <consortium name="The Broad Institute Genome Sequencing Center for Infectious Disease"/>
            <person name="Wu L."/>
            <person name="Ma J."/>
        </authorList>
    </citation>
    <scope>NUCLEOTIDE SEQUENCE [LARGE SCALE GENOMIC DNA]</scope>
    <source>
        <strain evidence="2 3">JCM 13002</strain>
    </source>
</reference>
<comment type="caution">
    <text evidence="2">The sequence shown here is derived from an EMBL/GenBank/DDBJ whole genome shotgun (WGS) entry which is preliminary data.</text>
</comment>
<feature type="region of interest" description="Disordered" evidence="1">
    <location>
        <begin position="1"/>
        <end position="23"/>
    </location>
</feature>
<protein>
    <recommendedName>
        <fullName evidence="4">Sensor domain-containing protein</fullName>
    </recommendedName>
</protein>
<dbReference type="EMBL" id="BAAALD010000002">
    <property type="protein sequence ID" value="GAA1069632.1"/>
    <property type="molecule type" value="Genomic_DNA"/>
</dbReference>
<proteinExistence type="predicted"/>
<keyword evidence="3" id="KW-1185">Reference proteome</keyword>
<evidence type="ECO:0000313" key="3">
    <source>
        <dbReference type="Proteomes" id="UP001499987"/>
    </source>
</evidence>